<sequence length="93" mass="10155">MTLVVQLDPTTCRDSNGVVIMLNMAKPKLGVSAMEVMTAPEAARYIGVHERTLAAMRARGDGPVFTRKYLSGRGVRYSRSDLDAWINAREAAA</sequence>
<evidence type="ECO:0000259" key="1">
    <source>
        <dbReference type="Pfam" id="PF12728"/>
    </source>
</evidence>
<reference evidence="2 3" key="1">
    <citation type="submission" date="2014-10" db="EMBL/GenBank/DDBJ databases">
        <title>Draft genome sequence of Novosphingobium subterraneum DSM 12447.</title>
        <authorList>
            <person name="Gan H.M."/>
            <person name="Gan H.Y."/>
            <person name="Savka M.A."/>
        </authorList>
    </citation>
    <scope>NUCLEOTIDE SEQUENCE [LARGE SCALE GENOMIC DNA]</scope>
    <source>
        <strain evidence="2 3">DSM 12447</strain>
    </source>
</reference>
<dbReference type="InterPro" id="IPR041657">
    <property type="entry name" value="HTH_17"/>
</dbReference>
<dbReference type="RefSeq" id="WP_211257959.1">
    <property type="nucleotide sequence ID" value="NZ_JRVC01000022.1"/>
</dbReference>
<dbReference type="Pfam" id="PF12728">
    <property type="entry name" value="HTH_17"/>
    <property type="match status" value="1"/>
</dbReference>
<organism evidence="2 3">
    <name type="scientific">Novosphingobium subterraneum</name>
    <dbReference type="NCBI Taxonomy" id="48936"/>
    <lineage>
        <taxon>Bacteria</taxon>
        <taxon>Pseudomonadati</taxon>
        <taxon>Pseudomonadota</taxon>
        <taxon>Alphaproteobacteria</taxon>
        <taxon>Sphingomonadales</taxon>
        <taxon>Sphingomonadaceae</taxon>
        <taxon>Novosphingobium</taxon>
    </lineage>
</organism>
<dbReference type="InterPro" id="IPR036388">
    <property type="entry name" value="WH-like_DNA-bd_sf"/>
</dbReference>
<evidence type="ECO:0000313" key="3">
    <source>
        <dbReference type="Proteomes" id="UP000031338"/>
    </source>
</evidence>
<accession>A0A0B8ZYM9</accession>
<dbReference type="SUPFAM" id="SSF46955">
    <property type="entry name" value="Putative DNA-binding domain"/>
    <property type="match status" value="1"/>
</dbReference>
<dbReference type="Gene3D" id="1.10.10.10">
    <property type="entry name" value="Winged helix-like DNA-binding domain superfamily/Winged helix DNA-binding domain"/>
    <property type="match status" value="1"/>
</dbReference>
<name>A0A0B8ZYM9_9SPHN</name>
<proteinExistence type="predicted"/>
<dbReference type="EMBL" id="JRVC01000022">
    <property type="protein sequence ID" value="KHS43401.1"/>
    <property type="molecule type" value="Genomic_DNA"/>
</dbReference>
<dbReference type="AlphaFoldDB" id="A0A0B8ZYM9"/>
<dbReference type="Proteomes" id="UP000031338">
    <property type="component" value="Unassembled WGS sequence"/>
</dbReference>
<dbReference type="InterPro" id="IPR009061">
    <property type="entry name" value="DNA-bd_dom_put_sf"/>
</dbReference>
<feature type="domain" description="Helix-turn-helix" evidence="1">
    <location>
        <begin position="36"/>
        <end position="89"/>
    </location>
</feature>
<dbReference type="STRING" id="48936.NJ75_03710"/>
<dbReference type="PATRIC" id="fig|48936.3.peg.3741"/>
<comment type="caution">
    <text evidence="2">The sequence shown here is derived from an EMBL/GenBank/DDBJ whole genome shotgun (WGS) entry which is preliminary data.</text>
</comment>
<evidence type="ECO:0000313" key="2">
    <source>
        <dbReference type="EMBL" id="KHS43401.1"/>
    </source>
</evidence>
<protein>
    <submittedName>
        <fullName evidence="2">Helix-turn-helix domain protein</fullName>
    </submittedName>
</protein>
<gene>
    <name evidence="2" type="ORF">NJ75_03710</name>
</gene>
<keyword evidence="3" id="KW-1185">Reference proteome</keyword>